<feature type="transmembrane region" description="Helical" evidence="1">
    <location>
        <begin position="52"/>
        <end position="80"/>
    </location>
</feature>
<keyword evidence="3" id="KW-1185">Reference proteome</keyword>
<comment type="caution">
    <text evidence="2">The sequence shown here is derived from an EMBL/GenBank/DDBJ whole genome shotgun (WGS) entry which is preliminary data.</text>
</comment>
<protein>
    <submittedName>
        <fullName evidence="2">Uncharacterized protein</fullName>
    </submittedName>
</protein>
<evidence type="ECO:0000313" key="3">
    <source>
        <dbReference type="Proteomes" id="UP000823561"/>
    </source>
</evidence>
<reference evidence="2" key="1">
    <citation type="submission" date="2020-10" db="EMBL/GenBank/DDBJ databases">
        <title>Chromosome-scale genome assembly of the Allis shad, Alosa alosa.</title>
        <authorList>
            <person name="Margot Z."/>
            <person name="Christophe K."/>
            <person name="Cabau C."/>
            <person name="Louis A."/>
            <person name="Berthelot C."/>
            <person name="Parey E."/>
            <person name="Roest Crollius H."/>
            <person name="Montfort J."/>
            <person name="Robinson-Rechavi M."/>
            <person name="Bucao C."/>
            <person name="Bouchez O."/>
            <person name="Gislard M."/>
            <person name="Lluch J."/>
            <person name="Milhes M."/>
            <person name="Lampietro C."/>
            <person name="Lopez Roques C."/>
            <person name="Donnadieu C."/>
            <person name="Braasch I."/>
            <person name="Desvignes T."/>
            <person name="Postlethwait J."/>
            <person name="Bobe J."/>
            <person name="Guiguen Y."/>
        </authorList>
    </citation>
    <scope>NUCLEOTIDE SEQUENCE</scope>
    <source>
        <strain evidence="2">M-15738</strain>
        <tissue evidence="2">Blood</tissue>
    </source>
</reference>
<name>A0AAV6FUI3_9TELE</name>
<keyword evidence="1" id="KW-0472">Membrane</keyword>
<dbReference type="EMBL" id="JADWDJ010000020">
    <property type="protein sequence ID" value="KAG5264912.1"/>
    <property type="molecule type" value="Genomic_DNA"/>
</dbReference>
<gene>
    <name evidence="2" type="ORF">AALO_G00259380</name>
</gene>
<keyword evidence="1" id="KW-1133">Transmembrane helix</keyword>
<evidence type="ECO:0000256" key="1">
    <source>
        <dbReference type="SAM" id="Phobius"/>
    </source>
</evidence>
<dbReference type="AlphaFoldDB" id="A0AAV6FUI3"/>
<dbReference type="Proteomes" id="UP000823561">
    <property type="component" value="Chromosome 20"/>
</dbReference>
<organism evidence="2 3">
    <name type="scientific">Alosa alosa</name>
    <name type="common">allis shad</name>
    <dbReference type="NCBI Taxonomy" id="278164"/>
    <lineage>
        <taxon>Eukaryota</taxon>
        <taxon>Metazoa</taxon>
        <taxon>Chordata</taxon>
        <taxon>Craniata</taxon>
        <taxon>Vertebrata</taxon>
        <taxon>Euteleostomi</taxon>
        <taxon>Actinopterygii</taxon>
        <taxon>Neopterygii</taxon>
        <taxon>Teleostei</taxon>
        <taxon>Clupei</taxon>
        <taxon>Clupeiformes</taxon>
        <taxon>Clupeoidei</taxon>
        <taxon>Clupeidae</taxon>
        <taxon>Alosa</taxon>
    </lineage>
</organism>
<evidence type="ECO:0000313" key="2">
    <source>
        <dbReference type="EMBL" id="KAG5264912.1"/>
    </source>
</evidence>
<proteinExistence type="predicted"/>
<sequence length="108" mass="12412">MAFSLWSHSSPSQQRSYVHSRLPVWATTWPDLSSGVPSKTIVKRQSSKYTPALVYVVELVFPILLIVLLSLSIGIAFHAFKRWRKKRRGTPWLSSYSRLSPQRRVLSV</sequence>
<keyword evidence="1" id="KW-0812">Transmembrane</keyword>
<accession>A0AAV6FUI3</accession>